<comment type="caution">
    <text evidence="2">The sequence shown here is derived from an EMBL/GenBank/DDBJ whole genome shotgun (WGS) entry which is preliminary data.</text>
</comment>
<dbReference type="AlphaFoldDB" id="A0A484F3L3"/>
<reference evidence="2 3" key="1">
    <citation type="submission" date="2019-03" db="EMBL/GenBank/DDBJ databases">
        <title>Genomic Encyclopedia of Type Strains, Phase IV (KMG-IV): sequencing the most valuable type-strain genomes for metagenomic binning, comparative biology and taxonomic classification.</title>
        <authorList>
            <person name="Goeker M."/>
        </authorList>
    </citation>
    <scope>NUCLEOTIDE SEQUENCE [LARGE SCALE GENOMIC DNA]</scope>
    <source>
        <strain evidence="2 3">DSM 13328</strain>
    </source>
</reference>
<accession>A0A484F3L3</accession>
<evidence type="ECO:0000259" key="1">
    <source>
        <dbReference type="PROSITE" id="PS51186"/>
    </source>
</evidence>
<dbReference type="GO" id="GO:0016747">
    <property type="term" value="F:acyltransferase activity, transferring groups other than amino-acyl groups"/>
    <property type="evidence" value="ECO:0007669"/>
    <property type="project" value="InterPro"/>
</dbReference>
<gene>
    <name evidence="2" type="ORF">C7391_0969</name>
</gene>
<dbReference type="Proteomes" id="UP000294855">
    <property type="component" value="Unassembled WGS sequence"/>
</dbReference>
<dbReference type="SUPFAM" id="SSF55729">
    <property type="entry name" value="Acyl-CoA N-acyltransferases (Nat)"/>
    <property type="match status" value="1"/>
</dbReference>
<dbReference type="PROSITE" id="PS51186">
    <property type="entry name" value="GNAT"/>
    <property type="match status" value="1"/>
</dbReference>
<dbReference type="CDD" id="cd04301">
    <property type="entry name" value="NAT_SF"/>
    <property type="match status" value="1"/>
</dbReference>
<dbReference type="InterPro" id="IPR016181">
    <property type="entry name" value="Acyl_CoA_acyltransferase"/>
</dbReference>
<proteinExistence type="predicted"/>
<dbReference type="InterPro" id="IPR053144">
    <property type="entry name" value="Acetyltransferase_Butenolide"/>
</dbReference>
<dbReference type="Gene3D" id="3.40.630.30">
    <property type="match status" value="1"/>
</dbReference>
<keyword evidence="2" id="KW-0808">Transferase</keyword>
<name>A0A484F3L3_9EURY</name>
<evidence type="ECO:0000313" key="3">
    <source>
        <dbReference type="Proteomes" id="UP000294855"/>
    </source>
</evidence>
<organism evidence="2 3">
    <name type="scientific">Methanimicrococcus blatticola</name>
    <dbReference type="NCBI Taxonomy" id="91560"/>
    <lineage>
        <taxon>Archaea</taxon>
        <taxon>Methanobacteriati</taxon>
        <taxon>Methanobacteriota</taxon>
        <taxon>Stenosarchaea group</taxon>
        <taxon>Methanomicrobia</taxon>
        <taxon>Methanosarcinales</taxon>
        <taxon>Methanosarcinaceae</taxon>
        <taxon>Methanimicrococcus</taxon>
    </lineage>
</organism>
<dbReference type="InterPro" id="IPR000182">
    <property type="entry name" value="GNAT_dom"/>
</dbReference>
<dbReference type="PANTHER" id="PTHR43233:SF1">
    <property type="entry name" value="FAMILY N-ACETYLTRANSFERASE, PUTATIVE (AFU_ORTHOLOGUE AFUA_6G03350)-RELATED"/>
    <property type="match status" value="1"/>
</dbReference>
<keyword evidence="3" id="KW-1185">Reference proteome</keyword>
<evidence type="ECO:0000313" key="2">
    <source>
        <dbReference type="EMBL" id="TDQ68773.1"/>
    </source>
</evidence>
<dbReference type="EMBL" id="SNYS01000008">
    <property type="protein sequence ID" value="TDQ68773.1"/>
    <property type="molecule type" value="Genomic_DNA"/>
</dbReference>
<dbReference type="Pfam" id="PF13508">
    <property type="entry name" value="Acetyltransf_7"/>
    <property type="match status" value="1"/>
</dbReference>
<sequence length="142" mass="16296">MFMELTIQKDTEGINWKDVKSLLQRTDMTIYDVDLHQKAFENSAKVIFIYHGDILIGCGRLISDFAYQSVIYDVAVDRTSQGKGIGKMIVRLLMEGEEDKNIILYATPGKEEFYHKFGFRRTKTGMGRFIDAESALEHGFID</sequence>
<dbReference type="PANTHER" id="PTHR43233">
    <property type="entry name" value="FAMILY N-ACETYLTRANSFERASE, PUTATIVE (AFU_ORTHOLOGUE AFUA_6G03350)-RELATED"/>
    <property type="match status" value="1"/>
</dbReference>
<protein>
    <submittedName>
        <fullName evidence="2">Acetyltransferase (GNAT) family protein</fullName>
    </submittedName>
</protein>
<feature type="domain" description="N-acetyltransferase" evidence="1">
    <location>
        <begin position="5"/>
        <end position="142"/>
    </location>
</feature>